<dbReference type="PANTHER" id="PTHR30160">
    <property type="entry name" value="TETRAACYLDISACCHARIDE 4'-KINASE-RELATED"/>
    <property type="match status" value="1"/>
</dbReference>
<keyword evidence="8" id="KW-0472">Membrane</keyword>
<evidence type="ECO:0000256" key="12">
    <source>
        <dbReference type="ARBA" id="ARBA00044330"/>
    </source>
</evidence>
<sequence length="311" mass="35791">MKVLIIKTSSLGDIIHANSIISDLRRNHADAEIHWLVEESFSSLLNLFPIQKTIVSKFRSWKKNLFKKNSYSEFFQLKHLINKENYDFVIDLQGLIRTGIMCRSLNSFGFNKNSIKESFASYFYKNTIGVEKKIHAINRNRLLVAKSMNYEIDQNNISFSYNFKKDQTDPNSIVFISGTSNDQKKWPLEYWIKLAGLFERNNYKIFLPWGSVKEYEECLTIYDQTTNCEILEKMNIDQLAKKIASTRFAIGVDTGLTHLASSLDIPTIGIYTFSNPDLTGVKNTKTPAFNMGSLSNIPLPEEIFIKFNDLA</sequence>
<evidence type="ECO:0000256" key="5">
    <source>
        <dbReference type="ARBA" id="ARBA00022676"/>
    </source>
</evidence>
<comment type="subcellular location">
    <subcellularLocation>
        <location evidence="1">Cell inner membrane</location>
        <topology evidence="1">Peripheral membrane protein</topology>
        <orientation evidence="1">Cytoplasmic side</orientation>
    </subcellularLocation>
</comment>
<organism evidence="14 15">
    <name type="scientific">Methylophilales bacterium MBRS-H7</name>
    <dbReference type="NCBI Taxonomy" id="1623450"/>
    <lineage>
        <taxon>Bacteria</taxon>
        <taxon>Pseudomonadati</taxon>
        <taxon>Pseudomonadota</taxon>
        <taxon>Betaproteobacteria</taxon>
        <taxon>Nitrosomonadales</taxon>
        <taxon>OM43 clade</taxon>
    </lineage>
</organism>
<evidence type="ECO:0000256" key="9">
    <source>
        <dbReference type="ARBA" id="ARBA00043995"/>
    </source>
</evidence>
<dbReference type="SUPFAM" id="SSF53756">
    <property type="entry name" value="UDP-Glycosyltransferase/glycogen phosphorylase"/>
    <property type="match status" value="1"/>
</dbReference>
<evidence type="ECO:0000256" key="10">
    <source>
        <dbReference type="ARBA" id="ARBA00044041"/>
    </source>
</evidence>
<evidence type="ECO:0000313" key="14">
    <source>
        <dbReference type="EMBL" id="AKO66132.1"/>
    </source>
</evidence>
<comment type="pathway">
    <text evidence="2">Bacterial outer membrane biogenesis; LPS core biosynthesis.</text>
</comment>
<evidence type="ECO:0000256" key="11">
    <source>
        <dbReference type="ARBA" id="ARBA00044190"/>
    </source>
</evidence>
<evidence type="ECO:0000256" key="6">
    <source>
        <dbReference type="ARBA" id="ARBA00022679"/>
    </source>
</evidence>
<reference evidence="14 15" key="1">
    <citation type="submission" date="2015-03" db="EMBL/GenBank/DDBJ databases">
        <title>Comparative analysis of the OM43 clade including a novel species from Red Sea uncovers genomic and metabolic diversity among marine methylotrophs.</title>
        <authorList>
            <person name="Jimenez-Infante F."/>
            <person name="Ngugi D.K."/>
            <person name="Vinu M."/>
            <person name="Alam I."/>
            <person name="Kamau A."/>
            <person name="Blom J."/>
            <person name="Bajic V.B."/>
            <person name="Stingl U."/>
        </authorList>
    </citation>
    <scope>NUCLEOTIDE SEQUENCE [LARGE SCALE GENOMIC DNA]</scope>
    <source>
        <strain evidence="14 15">MBRSH7</strain>
    </source>
</reference>
<dbReference type="NCBIfam" id="TIGR02193">
    <property type="entry name" value="heptsyl_trn_I"/>
    <property type="match status" value="1"/>
</dbReference>
<keyword evidence="3" id="KW-1003">Cell membrane</keyword>
<dbReference type="InterPro" id="IPR011908">
    <property type="entry name" value="LipoPS_heptosylTferase-I"/>
</dbReference>
<keyword evidence="15" id="KW-1185">Reference proteome</keyword>
<dbReference type="InterPro" id="IPR002201">
    <property type="entry name" value="Glyco_trans_9"/>
</dbReference>
<dbReference type="InterPro" id="IPR051199">
    <property type="entry name" value="LPS_LOS_Heptosyltrfase"/>
</dbReference>
<evidence type="ECO:0000256" key="8">
    <source>
        <dbReference type="ARBA" id="ARBA00023136"/>
    </source>
</evidence>
<dbReference type="OrthoDB" id="9767552at2"/>
<dbReference type="GO" id="GO:0008713">
    <property type="term" value="F:ADP-heptose-lipopolysaccharide heptosyltransferase activity"/>
    <property type="evidence" value="ECO:0007669"/>
    <property type="project" value="TreeGrafter"/>
</dbReference>
<comment type="catalytic activity">
    <reaction evidence="13">
        <text>an alpha-Kdo-(2-&gt;4)-alpha-Kdo-(2-&gt;6)-lipid A + ADP-L-glycero-beta-D-manno-heptose = an L-alpha-D-Hep-(1-&gt;5)-[alpha-Kdo-(2-&gt;4)]-alpha-Kdo-(2-&gt;6)-lipid A + ADP + H(+)</text>
        <dbReference type="Rhea" id="RHEA:74067"/>
        <dbReference type="ChEBI" id="CHEBI:15378"/>
        <dbReference type="ChEBI" id="CHEBI:61506"/>
        <dbReference type="ChEBI" id="CHEBI:176431"/>
        <dbReference type="ChEBI" id="CHEBI:193068"/>
        <dbReference type="ChEBI" id="CHEBI:456216"/>
        <dbReference type="EC" id="2.4.99.23"/>
    </reaction>
</comment>
<protein>
    <recommendedName>
        <fullName evidence="11">Lipopolysaccharide heptosyltransferase 1</fullName>
        <ecNumber evidence="10">2.4.99.23</ecNumber>
    </recommendedName>
    <alternativeName>
        <fullName evidence="12">ADP-heptose:lipopolysaccharide heptosyltransferase I</fullName>
    </alternativeName>
</protein>
<evidence type="ECO:0000256" key="4">
    <source>
        <dbReference type="ARBA" id="ARBA00022519"/>
    </source>
</evidence>
<dbReference type="Gene3D" id="3.40.50.2000">
    <property type="entry name" value="Glycogen Phosphorylase B"/>
    <property type="match status" value="2"/>
</dbReference>
<keyword evidence="7" id="KW-0448">Lipopolysaccharide biosynthesis</keyword>
<comment type="similarity">
    <text evidence="9">Belongs to the glycosyltransferase 9 family.</text>
</comment>
<dbReference type="AlphaFoldDB" id="A0A0H4JCB0"/>
<evidence type="ECO:0000256" key="13">
    <source>
        <dbReference type="ARBA" id="ARBA00049201"/>
    </source>
</evidence>
<proteinExistence type="inferred from homology"/>
<dbReference type="PANTHER" id="PTHR30160:SF19">
    <property type="entry name" value="LIPOPOLYSACCHARIDE HEPTOSYLTRANSFERASE 1"/>
    <property type="match status" value="1"/>
</dbReference>
<dbReference type="Proteomes" id="UP000066549">
    <property type="component" value="Chromosome"/>
</dbReference>
<dbReference type="PATRIC" id="fig|1623450.3.peg.1084"/>
<accession>A0A0H4JCB0</accession>
<dbReference type="GO" id="GO:0005829">
    <property type="term" value="C:cytosol"/>
    <property type="evidence" value="ECO:0007669"/>
    <property type="project" value="TreeGrafter"/>
</dbReference>
<dbReference type="Pfam" id="PF01075">
    <property type="entry name" value="Glyco_transf_9"/>
    <property type="match status" value="1"/>
</dbReference>
<keyword evidence="6" id="KW-0808">Transferase</keyword>
<evidence type="ECO:0000313" key="15">
    <source>
        <dbReference type="Proteomes" id="UP000066549"/>
    </source>
</evidence>
<evidence type="ECO:0000256" key="3">
    <source>
        <dbReference type="ARBA" id="ARBA00022475"/>
    </source>
</evidence>
<evidence type="ECO:0000256" key="7">
    <source>
        <dbReference type="ARBA" id="ARBA00022985"/>
    </source>
</evidence>
<gene>
    <name evidence="14" type="ORF">VI33_05450</name>
</gene>
<dbReference type="GO" id="GO:0005886">
    <property type="term" value="C:plasma membrane"/>
    <property type="evidence" value="ECO:0007669"/>
    <property type="project" value="UniProtKB-SubCell"/>
</dbReference>
<evidence type="ECO:0000256" key="2">
    <source>
        <dbReference type="ARBA" id="ARBA00004713"/>
    </source>
</evidence>
<dbReference type="GO" id="GO:0009244">
    <property type="term" value="P:lipopolysaccharide core region biosynthetic process"/>
    <property type="evidence" value="ECO:0007669"/>
    <property type="project" value="InterPro"/>
</dbReference>
<keyword evidence="5" id="KW-0328">Glycosyltransferase</keyword>
<dbReference type="CDD" id="cd03789">
    <property type="entry name" value="GT9_LPS_heptosyltransferase"/>
    <property type="match status" value="1"/>
</dbReference>
<evidence type="ECO:0000256" key="1">
    <source>
        <dbReference type="ARBA" id="ARBA00004515"/>
    </source>
</evidence>
<name>A0A0H4JCB0_9PROT</name>
<keyword evidence="4" id="KW-0997">Cell inner membrane</keyword>
<dbReference type="EMBL" id="CP011002">
    <property type="protein sequence ID" value="AKO66132.1"/>
    <property type="molecule type" value="Genomic_DNA"/>
</dbReference>
<dbReference type="EC" id="2.4.99.23" evidence="10"/>